<dbReference type="PROSITE" id="PS50944">
    <property type="entry name" value="HTH_DTXR"/>
    <property type="match status" value="1"/>
</dbReference>
<comment type="caution">
    <text evidence="16">The sequence shown here is derived from an EMBL/GenBank/DDBJ whole genome shotgun (WGS) entry which is preliminary data.</text>
</comment>
<evidence type="ECO:0000259" key="15">
    <source>
        <dbReference type="PROSITE" id="PS50944"/>
    </source>
</evidence>
<dbReference type="Pfam" id="PF02742">
    <property type="entry name" value="Fe_dep_repr_C"/>
    <property type="match status" value="1"/>
</dbReference>
<dbReference type="Pfam" id="PF01325">
    <property type="entry name" value="Fe_dep_repress"/>
    <property type="match status" value="1"/>
</dbReference>
<dbReference type="InterPro" id="IPR036388">
    <property type="entry name" value="WH-like_DNA-bd_sf"/>
</dbReference>
<evidence type="ECO:0000256" key="14">
    <source>
        <dbReference type="ARBA" id="ARBA00032593"/>
    </source>
</evidence>
<dbReference type="Gene3D" id="1.10.60.10">
    <property type="entry name" value="Iron dependent repressor, metal binding and dimerisation domain"/>
    <property type="match status" value="1"/>
</dbReference>
<proteinExistence type="inferred from homology"/>
<evidence type="ECO:0000256" key="10">
    <source>
        <dbReference type="ARBA" id="ARBA00023159"/>
    </source>
</evidence>
<dbReference type="SUPFAM" id="SSF47979">
    <property type="entry name" value="Iron-dependent repressor protein, dimerization domain"/>
    <property type="match status" value="1"/>
</dbReference>
<evidence type="ECO:0000256" key="9">
    <source>
        <dbReference type="ARBA" id="ARBA00023125"/>
    </source>
</evidence>
<dbReference type="InterPro" id="IPR036390">
    <property type="entry name" value="WH_DNA-bd_sf"/>
</dbReference>
<evidence type="ECO:0000256" key="2">
    <source>
        <dbReference type="ARBA" id="ARBA00007871"/>
    </source>
</evidence>
<dbReference type="Pfam" id="PF04023">
    <property type="entry name" value="FeoA"/>
    <property type="match status" value="1"/>
</dbReference>
<keyword evidence="5" id="KW-0963">Cytoplasm</keyword>
<dbReference type="SUPFAM" id="SSF46785">
    <property type="entry name" value="Winged helix' DNA-binding domain"/>
    <property type="match status" value="1"/>
</dbReference>
<comment type="similarity">
    <text evidence="2">Belongs to the DtxR/MntR family.</text>
</comment>
<comment type="function">
    <text evidence="13">In the presence of manganese, represses expression of mntH and mntS. Up-regulates expression of mntP.</text>
</comment>
<dbReference type="InterPro" id="IPR008988">
    <property type="entry name" value="Transcriptional_repressor_C"/>
</dbReference>
<organism evidence="16 17">
    <name type="scientific">Albibacterium profundi</name>
    <dbReference type="NCBI Taxonomy" id="3134906"/>
    <lineage>
        <taxon>Bacteria</taxon>
        <taxon>Pseudomonadati</taxon>
        <taxon>Bacteroidota</taxon>
        <taxon>Sphingobacteriia</taxon>
        <taxon>Sphingobacteriales</taxon>
        <taxon>Sphingobacteriaceae</taxon>
        <taxon>Albibacterium</taxon>
    </lineage>
</organism>
<dbReference type="SUPFAM" id="SSF50037">
    <property type="entry name" value="C-terminal domain of transcriptional repressors"/>
    <property type="match status" value="1"/>
</dbReference>
<comment type="subcellular location">
    <subcellularLocation>
        <location evidence="1">Cytoplasm</location>
    </subcellularLocation>
</comment>
<evidence type="ECO:0000256" key="7">
    <source>
        <dbReference type="ARBA" id="ARBA00023004"/>
    </source>
</evidence>
<keyword evidence="10" id="KW-0010">Activator</keyword>
<accession>A0ABV5CEZ4</accession>
<evidence type="ECO:0000313" key="17">
    <source>
        <dbReference type="Proteomes" id="UP001580928"/>
    </source>
</evidence>
<gene>
    <name evidence="16" type="ORF">WKR92_09530</name>
</gene>
<evidence type="ECO:0000256" key="13">
    <source>
        <dbReference type="ARBA" id="ARBA00025185"/>
    </source>
</evidence>
<dbReference type="InterPro" id="IPR036421">
    <property type="entry name" value="Fe_dep_repressor_sf"/>
</dbReference>
<dbReference type="SMART" id="SM00529">
    <property type="entry name" value="HTH_DTXR"/>
    <property type="match status" value="1"/>
</dbReference>
<evidence type="ECO:0000313" key="16">
    <source>
        <dbReference type="EMBL" id="MFB5946071.1"/>
    </source>
</evidence>
<keyword evidence="8" id="KW-0805">Transcription regulation</keyword>
<dbReference type="Gene3D" id="2.30.30.90">
    <property type="match status" value="1"/>
</dbReference>
<keyword evidence="7" id="KW-0408">Iron</keyword>
<keyword evidence="11" id="KW-0804">Transcription</keyword>
<name>A0ABV5CEZ4_9SPHI</name>
<dbReference type="Gene3D" id="1.10.10.10">
    <property type="entry name" value="Winged helix-like DNA-binding domain superfamily/Winged helix DNA-binding domain"/>
    <property type="match status" value="1"/>
</dbReference>
<evidence type="ECO:0000256" key="5">
    <source>
        <dbReference type="ARBA" id="ARBA00022490"/>
    </source>
</evidence>
<evidence type="ECO:0000256" key="1">
    <source>
        <dbReference type="ARBA" id="ARBA00004496"/>
    </source>
</evidence>
<evidence type="ECO:0000256" key="6">
    <source>
        <dbReference type="ARBA" id="ARBA00022491"/>
    </source>
</evidence>
<keyword evidence="12" id="KW-0464">Manganese</keyword>
<keyword evidence="17" id="KW-1185">Reference proteome</keyword>
<dbReference type="InterPro" id="IPR050536">
    <property type="entry name" value="DtxR_MntR_Metal-Reg"/>
</dbReference>
<dbReference type="InterPro" id="IPR001367">
    <property type="entry name" value="Fe_dep_repressor"/>
</dbReference>
<dbReference type="InterPro" id="IPR038157">
    <property type="entry name" value="FeoA_core_dom"/>
</dbReference>
<comment type="subunit">
    <text evidence="3">Homodimer.</text>
</comment>
<protein>
    <recommendedName>
        <fullName evidence="4">Transcriptional regulator MntR</fullName>
    </recommendedName>
    <alternativeName>
        <fullName evidence="14">Manganese transport regulator</fullName>
    </alternativeName>
</protein>
<dbReference type="EMBL" id="JBBVGT010000002">
    <property type="protein sequence ID" value="MFB5946071.1"/>
    <property type="molecule type" value="Genomic_DNA"/>
</dbReference>
<dbReference type="InterPro" id="IPR022687">
    <property type="entry name" value="HTH_DTXR"/>
</dbReference>
<dbReference type="PANTHER" id="PTHR33238">
    <property type="entry name" value="IRON (METAL) DEPENDENT REPRESSOR, DTXR FAMILY"/>
    <property type="match status" value="1"/>
</dbReference>
<evidence type="ECO:0000256" key="4">
    <source>
        <dbReference type="ARBA" id="ARBA00022386"/>
    </source>
</evidence>
<dbReference type="PANTHER" id="PTHR33238:SF11">
    <property type="entry name" value="TRANSCRIPTIONAL REGULATOR MNTR"/>
    <property type="match status" value="1"/>
</dbReference>
<feature type="domain" description="HTH dtxR-type" evidence="15">
    <location>
        <begin position="1"/>
        <end position="66"/>
    </location>
</feature>
<dbReference type="InterPro" id="IPR022689">
    <property type="entry name" value="Iron_dep_repressor"/>
</dbReference>
<sequence length="218" mass="25036">MLTITEENYLKALLHLSSNDEEHTGVGINQLAHRLSVRPATVNNMVKKLRDKDLVEYERYGKINLTQQGKDLAVQIIRKHRLWETFLFTKLDFSWDEVHEVAEQLEHIQSEKLIEKLDKFLNYPRFDPHGDEIPSKNGLYQIKAKRTLADCLPGTLCEVISVKDNDTDFLQHVDSLGIGINSKVEILSRFSFDGTLSLKVNDENVNVSKKVAENIYIS</sequence>
<keyword evidence="6" id="KW-0678">Repressor</keyword>
<dbReference type="SMART" id="SM00899">
    <property type="entry name" value="FeoA"/>
    <property type="match status" value="1"/>
</dbReference>
<evidence type="ECO:0000256" key="12">
    <source>
        <dbReference type="ARBA" id="ARBA00023211"/>
    </source>
</evidence>
<evidence type="ECO:0000256" key="8">
    <source>
        <dbReference type="ARBA" id="ARBA00023015"/>
    </source>
</evidence>
<evidence type="ECO:0000256" key="11">
    <source>
        <dbReference type="ARBA" id="ARBA00023163"/>
    </source>
</evidence>
<evidence type="ECO:0000256" key="3">
    <source>
        <dbReference type="ARBA" id="ARBA00011738"/>
    </source>
</evidence>
<keyword evidence="9" id="KW-0238">DNA-binding</keyword>
<dbReference type="RefSeq" id="WP_375557600.1">
    <property type="nucleotide sequence ID" value="NZ_JBBVGT010000002.1"/>
</dbReference>
<dbReference type="InterPro" id="IPR007167">
    <property type="entry name" value="Fe-transptr_FeoA-like"/>
</dbReference>
<dbReference type="Proteomes" id="UP001580928">
    <property type="component" value="Unassembled WGS sequence"/>
</dbReference>
<reference evidence="16 17" key="1">
    <citation type="submission" date="2024-04" db="EMBL/GenBank/DDBJ databases">
        <title>Albibacterium profundi sp. nov., isolated from sediment of the Challenger Deep of Mariana Trench.</title>
        <authorList>
            <person name="Wang Y."/>
        </authorList>
    </citation>
    <scope>NUCLEOTIDE SEQUENCE [LARGE SCALE GENOMIC DNA]</scope>
    <source>
        <strain evidence="16 17">RHL897</strain>
    </source>
</reference>